<evidence type="ECO:0000313" key="8">
    <source>
        <dbReference type="Proteomes" id="UP000265419"/>
    </source>
</evidence>
<reference evidence="7 8" key="1">
    <citation type="submission" date="2018-07" db="EMBL/GenBank/DDBJ databases">
        <title>Arthrobacter sp. nov., isolated from raw cow's milk with high bacterial count.</title>
        <authorList>
            <person name="Hahne J."/>
            <person name="Isele D."/>
            <person name="Lipski A."/>
        </authorList>
    </citation>
    <scope>NUCLEOTIDE SEQUENCE [LARGE SCALE GENOMIC DNA]</scope>
    <source>
        <strain evidence="7 8">JZ R-35</strain>
    </source>
</reference>
<dbReference type="Gene3D" id="1.20.140.10">
    <property type="entry name" value="Butyryl-CoA Dehydrogenase, subunit A, domain 3"/>
    <property type="match status" value="1"/>
</dbReference>
<organism evidence="7 8">
    <name type="scientific">Galactobacter valiniphilus</name>
    <dbReference type="NCBI Taxonomy" id="2676122"/>
    <lineage>
        <taxon>Bacteria</taxon>
        <taxon>Bacillati</taxon>
        <taxon>Actinomycetota</taxon>
        <taxon>Actinomycetes</taxon>
        <taxon>Micrococcales</taxon>
        <taxon>Micrococcaceae</taxon>
        <taxon>Galactobacter</taxon>
    </lineage>
</organism>
<dbReference type="InterPro" id="IPR009100">
    <property type="entry name" value="AcylCoA_DH/oxidase_NM_dom_sf"/>
</dbReference>
<dbReference type="SUPFAM" id="SSF47203">
    <property type="entry name" value="Acyl-CoA dehydrogenase C-terminal domain-like"/>
    <property type="match status" value="1"/>
</dbReference>
<name>A0A399J991_9MICC</name>
<dbReference type="PANTHER" id="PTHR43884">
    <property type="entry name" value="ACYL-COA DEHYDROGENASE"/>
    <property type="match status" value="1"/>
</dbReference>
<gene>
    <name evidence="7" type="ORF">DWB68_08830</name>
</gene>
<dbReference type="InterPro" id="IPR046373">
    <property type="entry name" value="Acyl-CoA_Oxase/DH_mid-dom_sf"/>
</dbReference>
<evidence type="ECO:0000256" key="2">
    <source>
        <dbReference type="ARBA" id="ARBA00009347"/>
    </source>
</evidence>
<dbReference type="AlphaFoldDB" id="A0A399J991"/>
<proteinExistence type="inferred from homology"/>
<dbReference type="GO" id="GO:0050660">
    <property type="term" value="F:flavin adenine dinucleotide binding"/>
    <property type="evidence" value="ECO:0007669"/>
    <property type="project" value="InterPro"/>
</dbReference>
<dbReference type="InterPro" id="IPR036250">
    <property type="entry name" value="AcylCo_DH-like_C"/>
</dbReference>
<feature type="domain" description="Acyl-CoA dehydrogenase/oxidase C-terminal" evidence="6">
    <location>
        <begin position="243"/>
        <end position="359"/>
    </location>
</feature>
<sequence>MPAPVSEILTPALLRGLRERAAGHDRENSFAHEDLAALREAGYLTAMLPVELGGRDWGFAEAVAGQRLVAAHAPGTALAVNMHLVWLGVDRLLRARGDERLARMRGWAAEGEVLAFGVSEPGNDAVLFDSFTEARRREDGDYELTGAKIFTSLSAAWTRLGVFGKEGEGEDARLVHGFVQRQPGVEVLPNWDALGMRASASNGTKLDKALLRAEDVHSVLGVGEASDPLIFGIFASFLTLTGSVYAGVADRAVQLAAGNLTLRRSRATRESLAQDPALRWRVSEAGMSQLALDAQARQLASDLDAGADHGASWFPRLVTFRTQAGDTARELIMEALKVSGGSEFSRGTELERLYRDVLASLYHPSDAESAHRTVADWLLGPLAQA</sequence>
<evidence type="ECO:0000256" key="1">
    <source>
        <dbReference type="ARBA" id="ARBA00001974"/>
    </source>
</evidence>
<dbReference type="SUPFAM" id="SSF56645">
    <property type="entry name" value="Acyl-CoA dehydrogenase NM domain-like"/>
    <property type="match status" value="1"/>
</dbReference>
<dbReference type="Gene3D" id="1.10.540.10">
    <property type="entry name" value="Acyl-CoA dehydrogenase/oxidase, N-terminal domain"/>
    <property type="match status" value="1"/>
</dbReference>
<dbReference type="PIRSF" id="PIRSF016578">
    <property type="entry name" value="HsaA"/>
    <property type="match status" value="1"/>
</dbReference>
<dbReference type="Proteomes" id="UP000265419">
    <property type="component" value="Unassembled WGS sequence"/>
</dbReference>
<protein>
    <submittedName>
        <fullName evidence="7">Acyl-CoA dehydrogenase</fullName>
    </submittedName>
</protein>
<accession>A0A399J991</accession>
<comment type="caution">
    <text evidence="7">The sequence shown here is derived from an EMBL/GenBank/DDBJ whole genome shotgun (WGS) entry which is preliminary data.</text>
</comment>
<dbReference type="InterPro" id="IPR009075">
    <property type="entry name" value="AcylCo_DH/oxidase_C"/>
</dbReference>
<keyword evidence="5" id="KW-0560">Oxidoreductase</keyword>
<evidence type="ECO:0000313" key="7">
    <source>
        <dbReference type="EMBL" id="RII42161.1"/>
    </source>
</evidence>
<dbReference type="EMBL" id="QQXK01000015">
    <property type="protein sequence ID" value="RII42161.1"/>
    <property type="molecule type" value="Genomic_DNA"/>
</dbReference>
<evidence type="ECO:0000259" key="6">
    <source>
        <dbReference type="Pfam" id="PF00441"/>
    </source>
</evidence>
<evidence type="ECO:0000256" key="4">
    <source>
        <dbReference type="ARBA" id="ARBA00022827"/>
    </source>
</evidence>
<evidence type="ECO:0000256" key="5">
    <source>
        <dbReference type="ARBA" id="ARBA00023002"/>
    </source>
</evidence>
<dbReference type="GO" id="GO:0003995">
    <property type="term" value="F:acyl-CoA dehydrogenase activity"/>
    <property type="evidence" value="ECO:0007669"/>
    <property type="project" value="TreeGrafter"/>
</dbReference>
<comment type="cofactor">
    <cofactor evidence="1">
        <name>FAD</name>
        <dbReference type="ChEBI" id="CHEBI:57692"/>
    </cofactor>
</comment>
<dbReference type="RefSeq" id="WP_119424769.1">
    <property type="nucleotide sequence ID" value="NZ_QQXK01000015.1"/>
</dbReference>
<dbReference type="Pfam" id="PF00441">
    <property type="entry name" value="Acyl-CoA_dh_1"/>
    <property type="match status" value="1"/>
</dbReference>
<dbReference type="Gene3D" id="2.40.110.10">
    <property type="entry name" value="Butyryl-CoA Dehydrogenase, subunit A, domain 2"/>
    <property type="match status" value="1"/>
</dbReference>
<keyword evidence="8" id="KW-1185">Reference proteome</keyword>
<evidence type="ECO:0000256" key="3">
    <source>
        <dbReference type="ARBA" id="ARBA00022630"/>
    </source>
</evidence>
<comment type="similarity">
    <text evidence="2">Belongs to the acyl-CoA dehydrogenase family.</text>
</comment>
<keyword evidence="3" id="KW-0285">Flavoprotein</keyword>
<keyword evidence="4" id="KW-0274">FAD</keyword>
<dbReference type="InterPro" id="IPR037069">
    <property type="entry name" value="AcylCoA_DH/ox_N_sf"/>
</dbReference>
<dbReference type="PANTHER" id="PTHR43884:SF25">
    <property type="entry name" value="ACYL-COA DEHYDROGENASE YDBM-RELATED"/>
    <property type="match status" value="1"/>
</dbReference>